<dbReference type="AlphaFoldDB" id="X0YNI8"/>
<dbReference type="CDD" id="cd00063">
    <property type="entry name" value="FN3"/>
    <property type="match status" value="1"/>
</dbReference>
<comment type="caution">
    <text evidence="2">The sequence shown here is derived from an EMBL/GenBank/DDBJ whole genome shotgun (WGS) entry which is preliminary data.</text>
</comment>
<feature type="non-terminal residue" evidence="2">
    <location>
        <position position="185"/>
    </location>
</feature>
<evidence type="ECO:0000313" key="2">
    <source>
        <dbReference type="EMBL" id="GAG57730.1"/>
    </source>
</evidence>
<feature type="domain" description="Fibronectin type-III" evidence="1">
    <location>
        <begin position="113"/>
        <end position="185"/>
    </location>
</feature>
<accession>X0YNI8</accession>
<dbReference type="PROSITE" id="PS50853">
    <property type="entry name" value="FN3"/>
    <property type="match status" value="1"/>
</dbReference>
<protein>
    <recommendedName>
        <fullName evidence="1">Fibronectin type-III domain-containing protein</fullName>
    </recommendedName>
</protein>
<gene>
    <name evidence="2" type="ORF">S01H4_13869</name>
</gene>
<proteinExistence type="predicted"/>
<name>X0YNI8_9ZZZZ</name>
<evidence type="ECO:0000259" key="1">
    <source>
        <dbReference type="PROSITE" id="PS50853"/>
    </source>
</evidence>
<organism evidence="2">
    <name type="scientific">marine sediment metagenome</name>
    <dbReference type="NCBI Taxonomy" id="412755"/>
    <lineage>
        <taxon>unclassified sequences</taxon>
        <taxon>metagenomes</taxon>
        <taxon>ecological metagenomes</taxon>
    </lineage>
</organism>
<reference evidence="2" key="1">
    <citation type="journal article" date="2014" name="Front. Microbiol.">
        <title>High frequency of phylogenetically diverse reductive dehalogenase-homologous genes in deep subseafloor sedimentary metagenomes.</title>
        <authorList>
            <person name="Kawai M."/>
            <person name="Futagami T."/>
            <person name="Toyoda A."/>
            <person name="Takaki Y."/>
            <person name="Nishi S."/>
            <person name="Hori S."/>
            <person name="Arai W."/>
            <person name="Tsubouchi T."/>
            <person name="Morono Y."/>
            <person name="Uchiyama I."/>
            <person name="Ito T."/>
            <person name="Fujiyama A."/>
            <person name="Inagaki F."/>
            <person name="Takami H."/>
        </authorList>
    </citation>
    <scope>NUCLEOTIDE SEQUENCE</scope>
    <source>
        <strain evidence="2">Expedition CK06-06</strain>
    </source>
</reference>
<dbReference type="InterPro" id="IPR036116">
    <property type="entry name" value="FN3_sf"/>
</dbReference>
<sequence>MPMFPKKEDDILTLIDRMIAGRIAHPGDFPHLSVVGLTAKRQGYIMTRDAQADAYAAAKLATEDKLAALKSLQKTMKKKLKQSEVDLAGDPEKLRYIGWGPRTEPQPVEAPTAPRNLHSIAEGQGMLWLAWDKPASGGPARNYIIERREQLETGSEFGMWSLAGSALNNEINLKGQPRGVQAEYR</sequence>
<dbReference type="SUPFAM" id="SSF49265">
    <property type="entry name" value="Fibronectin type III"/>
    <property type="match status" value="1"/>
</dbReference>
<dbReference type="EMBL" id="BART01006097">
    <property type="protein sequence ID" value="GAG57730.1"/>
    <property type="molecule type" value="Genomic_DNA"/>
</dbReference>
<dbReference type="InterPro" id="IPR003961">
    <property type="entry name" value="FN3_dom"/>
</dbReference>